<dbReference type="InterPro" id="IPR000257">
    <property type="entry name" value="Uroporphyrinogen_deCOase"/>
</dbReference>
<dbReference type="PANTHER" id="PTHR47099">
    <property type="entry name" value="METHYLCOBAMIDE:COM METHYLTRANSFERASE MTBA"/>
    <property type="match status" value="1"/>
</dbReference>
<dbReference type="Pfam" id="PF01208">
    <property type="entry name" value="URO-D"/>
    <property type="match status" value="1"/>
</dbReference>
<evidence type="ECO:0000313" key="3">
    <source>
        <dbReference type="Proteomes" id="UP000316925"/>
    </source>
</evidence>
<feature type="domain" description="Uroporphyrinogen decarboxylase (URO-D)" evidence="1">
    <location>
        <begin position="110"/>
        <end position="357"/>
    </location>
</feature>
<gene>
    <name evidence="2" type="ORF">E3J33_03760</name>
</gene>
<protein>
    <recommendedName>
        <fullName evidence="1">Uroporphyrinogen decarboxylase (URO-D) domain-containing protein</fullName>
    </recommendedName>
</protein>
<proteinExistence type="predicted"/>
<organism evidence="2 3">
    <name type="scientific">Aerophobetes bacterium</name>
    <dbReference type="NCBI Taxonomy" id="2030807"/>
    <lineage>
        <taxon>Bacteria</taxon>
        <taxon>Candidatus Aerophobota</taxon>
    </lineage>
</organism>
<dbReference type="GO" id="GO:0006779">
    <property type="term" value="P:porphyrin-containing compound biosynthetic process"/>
    <property type="evidence" value="ECO:0007669"/>
    <property type="project" value="InterPro"/>
</dbReference>
<evidence type="ECO:0000313" key="2">
    <source>
        <dbReference type="EMBL" id="TET92446.1"/>
    </source>
</evidence>
<dbReference type="EMBL" id="SOIJ01000211">
    <property type="protein sequence ID" value="TET92446.1"/>
    <property type="molecule type" value="Genomic_DNA"/>
</dbReference>
<dbReference type="InterPro" id="IPR038071">
    <property type="entry name" value="UROD/MetE-like_sf"/>
</dbReference>
<dbReference type="SUPFAM" id="SSF51726">
    <property type="entry name" value="UROD/MetE-like"/>
    <property type="match status" value="1"/>
</dbReference>
<accession>A0A523YLI5</accession>
<dbReference type="AlphaFoldDB" id="A0A523YLI5"/>
<reference evidence="2 3" key="1">
    <citation type="submission" date="2019-03" db="EMBL/GenBank/DDBJ databases">
        <title>Metabolic potential of uncultured bacteria and archaea associated with petroleum seepage in deep-sea sediments.</title>
        <authorList>
            <person name="Dong X."/>
            <person name="Hubert C."/>
        </authorList>
    </citation>
    <scope>NUCLEOTIDE SEQUENCE [LARGE SCALE GENOMIC DNA]</scope>
    <source>
        <strain evidence="2">E29_bin28</strain>
    </source>
</reference>
<comment type="caution">
    <text evidence="2">The sequence shown here is derived from an EMBL/GenBank/DDBJ whole genome shotgun (WGS) entry which is preliminary data.</text>
</comment>
<name>A0A523YLI5_UNCAE</name>
<dbReference type="InterPro" id="IPR052024">
    <property type="entry name" value="Methanogen_methyltrans"/>
</dbReference>
<dbReference type="PANTHER" id="PTHR47099:SF1">
    <property type="entry name" value="METHYLCOBAMIDE:COM METHYLTRANSFERASE MTBA"/>
    <property type="match status" value="1"/>
</dbReference>
<evidence type="ECO:0000259" key="1">
    <source>
        <dbReference type="Pfam" id="PF01208"/>
    </source>
</evidence>
<sequence length="364" mass="41647">MSPRERFLITLNHEEPDRVPTLTNLTPQIAEKLGKKMNLPWEAEDSWLSTRISHTEILLELGNDAVGVGPLRAKYAPTRWEDGKLIDEFGFVYKRVGLYDEIIKRPLADVETEEEVNKFEMPDPLAPGRWDLAEKQIRRYKENFAIVGGLETTIFELSWNLVGMEKFLMDLVMEKPYVFVLIDKVLEYQLACGKKMVELGVDMICTGDDFGTQKGMMISPEQWGRVFKPRMKYVFEELRRINPTIKIAYHSCGSILPIIPDLIEIGLDVFNPIQPRAKNMDLGKLKKKFGDRLIFFGGVDEQRVLPFGNTGEVKEEVKLRIAQAGKKGGFIIAPSHNIQPDTPLENIYAYFKAIEKYGTYPLSL</sequence>
<dbReference type="Gene3D" id="3.20.20.210">
    <property type="match status" value="1"/>
</dbReference>
<dbReference type="Proteomes" id="UP000316925">
    <property type="component" value="Unassembled WGS sequence"/>
</dbReference>
<dbReference type="GO" id="GO:0004853">
    <property type="term" value="F:uroporphyrinogen decarboxylase activity"/>
    <property type="evidence" value="ECO:0007669"/>
    <property type="project" value="InterPro"/>
</dbReference>